<dbReference type="Proteomes" id="UP000014977">
    <property type="component" value="Unassembled WGS sequence"/>
</dbReference>
<dbReference type="Pfam" id="PF02321">
    <property type="entry name" value="OEP"/>
    <property type="match status" value="2"/>
</dbReference>
<reference evidence="9 10" key="1">
    <citation type="journal article" date="2013" name="Genome Announc.">
        <title>Draft genome sequences for three mercury-methylating, sulfate-reducing bacteria.</title>
        <authorList>
            <person name="Brown S.D."/>
            <person name="Hurt R.A.Jr."/>
            <person name="Gilmour C.C."/>
            <person name="Elias D.A."/>
        </authorList>
    </citation>
    <scope>NUCLEOTIDE SEQUENCE [LARGE SCALE GENOMIC DNA]</scope>
    <source>
        <strain evidence="9 10">DSM 2059</strain>
    </source>
</reference>
<dbReference type="GO" id="GO:1990281">
    <property type="term" value="C:efflux pump complex"/>
    <property type="evidence" value="ECO:0007669"/>
    <property type="project" value="TreeGrafter"/>
</dbReference>
<dbReference type="OrthoDB" id="5405048at2"/>
<sequence>MRRQSCSGCLIPAAVMWAILMSGCMMPDHRPVFTPDFDVHIAEDDAEPVAVPDVLQPRPDALSPAEFPKDGPLDLSVEQAVMLSLANNRDLRVRRLGPVIAGTFEQIERGNFDPEIFGEFEYAEEEASETARSTGTQFSVKGHDAFAAGGVRQQLPSGTRVEASVSHERSISNRAPEQQIARLGVSVTQSLLRGFGPAVNLVSVRQAELDTAASVYELRGFTEALAADTEIAYWNMALARKEIAIYEQSLAVARQQRDEVEQRIEVGVLPEIEAPAARAEVARREQALIDARSQLEERRLRLLRLLDPDPEGLLDRAVNTASEPSVSTVPITDLADRLRLAEQLRADLNEARLRLTQNRLETIVTRNGLLPLLDLFVVLGKTGFADTFPDAFRELDGDTYDAAVGIRLSRYVGNRAAKARDLAARASRRQSAEAVENLRQLVRLDVRLAANEVERARKQISASRITRELEEQTLRAEKEMYDVGTSTALLVAQAQRDLLLSQIAEVRAVINYRIALVRLHLAEGSLLERRGVKMAGDLRRDPHQAWMP</sequence>
<feature type="coiled-coil region" evidence="8">
    <location>
        <begin position="236"/>
        <end position="263"/>
    </location>
</feature>
<gene>
    <name evidence="9" type="ORF">dsmv_0574</name>
</gene>
<dbReference type="PROSITE" id="PS51257">
    <property type="entry name" value="PROKAR_LIPOPROTEIN"/>
    <property type="match status" value="1"/>
</dbReference>
<dbReference type="AlphaFoldDB" id="S7UPE2"/>
<proteinExistence type="inferred from homology"/>
<dbReference type="InterPro" id="IPR003423">
    <property type="entry name" value="OMP_efflux"/>
</dbReference>
<name>S7UPE2_DESML</name>
<dbReference type="PANTHER" id="PTHR30026">
    <property type="entry name" value="OUTER MEMBRANE PROTEIN TOLC"/>
    <property type="match status" value="1"/>
</dbReference>
<evidence type="ECO:0000256" key="2">
    <source>
        <dbReference type="ARBA" id="ARBA00007613"/>
    </source>
</evidence>
<evidence type="ECO:0000313" key="10">
    <source>
        <dbReference type="Proteomes" id="UP000014977"/>
    </source>
</evidence>
<comment type="subcellular location">
    <subcellularLocation>
        <location evidence="1">Cell outer membrane</location>
    </subcellularLocation>
</comment>
<keyword evidence="4" id="KW-1134">Transmembrane beta strand</keyword>
<dbReference type="InterPro" id="IPR051906">
    <property type="entry name" value="TolC-like"/>
</dbReference>
<evidence type="ECO:0000256" key="6">
    <source>
        <dbReference type="ARBA" id="ARBA00023136"/>
    </source>
</evidence>
<organism evidence="9 10">
    <name type="scientific">Desulfococcus multivorans DSM 2059</name>
    <dbReference type="NCBI Taxonomy" id="1121405"/>
    <lineage>
        <taxon>Bacteria</taxon>
        <taxon>Pseudomonadati</taxon>
        <taxon>Thermodesulfobacteriota</taxon>
        <taxon>Desulfobacteria</taxon>
        <taxon>Desulfobacterales</taxon>
        <taxon>Desulfococcaceae</taxon>
        <taxon>Desulfococcus</taxon>
    </lineage>
</organism>
<evidence type="ECO:0000313" key="9">
    <source>
        <dbReference type="EMBL" id="EPR35869.1"/>
    </source>
</evidence>
<keyword evidence="3" id="KW-0813">Transport</keyword>
<dbReference type="GO" id="GO:0015562">
    <property type="term" value="F:efflux transmembrane transporter activity"/>
    <property type="evidence" value="ECO:0007669"/>
    <property type="project" value="InterPro"/>
</dbReference>
<evidence type="ECO:0000256" key="5">
    <source>
        <dbReference type="ARBA" id="ARBA00022692"/>
    </source>
</evidence>
<keyword evidence="8" id="KW-0175">Coiled coil</keyword>
<dbReference type="SUPFAM" id="SSF56954">
    <property type="entry name" value="Outer membrane efflux proteins (OEP)"/>
    <property type="match status" value="1"/>
</dbReference>
<dbReference type="PANTHER" id="PTHR30026:SF20">
    <property type="entry name" value="OUTER MEMBRANE PROTEIN TOLC"/>
    <property type="match status" value="1"/>
</dbReference>
<dbReference type="EMBL" id="ATHJ01000105">
    <property type="protein sequence ID" value="EPR35869.1"/>
    <property type="molecule type" value="Genomic_DNA"/>
</dbReference>
<keyword evidence="5" id="KW-0812">Transmembrane</keyword>
<dbReference type="GO" id="GO:0015288">
    <property type="term" value="F:porin activity"/>
    <property type="evidence" value="ECO:0007669"/>
    <property type="project" value="TreeGrafter"/>
</dbReference>
<evidence type="ECO:0000256" key="4">
    <source>
        <dbReference type="ARBA" id="ARBA00022452"/>
    </source>
</evidence>
<dbReference type="Gene3D" id="1.20.1600.10">
    <property type="entry name" value="Outer membrane efflux proteins (OEP)"/>
    <property type="match status" value="1"/>
</dbReference>
<feature type="coiled-coil region" evidence="8">
    <location>
        <begin position="331"/>
        <end position="361"/>
    </location>
</feature>
<evidence type="ECO:0000256" key="1">
    <source>
        <dbReference type="ARBA" id="ARBA00004442"/>
    </source>
</evidence>
<accession>S7UPE2</accession>
<comment type="caution">
    <text evidence="9">The sequence shown here is derived from an EMBL/GenBank/DDBJ whole genome shotgun (WGS) entry which is preliminary data.</text>
</comment>
<evidence type="ECO:0000256" key="7">
    <source>
        <dbReference type="ARBA" id="ARBA00023237"/>
    </source>
</evidence>
<dbReference type="RefSeq" id="WP_020877685.1">
    <property type="nucleotide sequence ID" value="NZ_ATHJ01000105.1"/>
</dbReference>
<dbReference type="GO" id="GO:0009279">
    <property type="term" value="C:cell outer membrane"/>
    <property type="evidence" value="ECO:0007669"/>
    <property type="project" value="UniProtKB-SubCell"/>
</dbReference>
<keyword evidence="6" id="KW-0472">Membrane</keyword>
<dbReference type="eggNOG" id="COG1538">
    <property type="taxonomic scope" value="Bacteria"/>
</dbReference>
<dbReference type="STRING" id="897.B2D07_15520"/>
<evidence type="ECO:0000256" key="8">
    <source>
        <dbReference type="SAM" id="Coils"/>
    </source>
</evidence>
<protein>
    <submittedName>
        <fullName evidence="9">Outer membrane efflux protein</fullName>
    </submittedName>
</protein>
<keyword evidence="10" id="KW-1185">Reference proteome</keyword>
<keyword evidence="7" id="KW-0998">Cell outer membrane</keyword>
<comment type="similarity">
    <text evidence="2">Belongs to the outer membrane factor (OMF) (TC 1.B.17) family.</text>
</comment>
<evidence type="ECO:0000256" key="3">
    <source>
        <dbReference type="ARBA" id="ARBA00022448"/>
    </source>
</evidence>